<proteinExistence type="predicted"/>
<protein>
    <submittedName>
        <fullName evidence="1">Uncharacterized protein</fullName>
    </submittedName>
</protein>
<organism evidence="1">
    <name type="scientific">bioreactor metagenome</name>
    <dbReference type="NCBI Taxonomy" id="1076179"/>
    <lineage>
        <taxon>unclassified sequences</taxon>
        <taxon>metagenomes</taxon>
        <taxon>ecological metagenomes</taxon>
    </lineage>
</organism>
<reference evidence="1" key="1">
    <citation type="submission" date="2019-08" db="EMBL/GenBank/DDBJ databases">
        <authorList>
            <person name="Kucharzyk K."/>
            <person name="Murdoch R.W."/>
            <person name="Higgins S."/>
            <person name="Loffler F."/>
        </authorList>
    </citation>
    <scope>NUCLEOTIDE SEQUENCE</scope>
</reference>
<evidence type="ECO:0000313" key="1">
    <source>
        <dbReference type="EMBL" id="MPM72669.1"/>
    </source>
</evidence>
<sequence>MYNYPMYFARPVKANKKIGYILDFKKGDVNGDKIVDYVYLIGDKPYGDESPIRSNIRLRVIDGKTNKETIIRLKQNTGYNPTLFLGDFTGDKTDDILISMDSGGSGGYAYYYIYSFKDDQPNKIFDFEAFDEEYNYEVNYLDGYKVEVIAEEPGTRYILDITYKGEEYLSEIYDDECMLKEPISGWVNPLGGLYPIDFQRDGTYELYAEQRIAGRYNADGLGYVQTSLKWDGERFVPFYQTVGIYGEE</sequence>
<name>A0A645C4W5_9ZZZZ</name>
<comment type="caution">
    <text evidence="1">The sequence shown here is derived from an EMBL/GenBank/DDBJ whole genome shotgun (WGS) entry which is preliminary data.</text>
</comment>
<dbReference type="AlphaFoldDB" id="A0A645C4W5"/>
<accession>A0A645C4W5</accession>
<dbReference type="EMBL" id="VSSQ01024883">
    <property type="protein sequence ID" value="MPM72669.1"/>
    <property type="molecule type" value="Genomic_DNA"/>
</dbReference>
<dbReference type="SUPFAM" id="SSF69318">
    <property type="entry name" value="Integrin alpha N-terminal domain"/>
    <property type="match status" value="1"/>
</dbReference>
<gene>
    <name evidence="1" type="ORF">SDC9_119645</name>
</gene>
<dbReference type="InterPro" id="IPR028994">
    <property type="entry name" value="Integrin_alpha_N"/>
</dbReference>